<dbReference type="InterPro" id="IPR053193">
    <property type="entry name" value="MetalloPDE_YfcE-like"/>
</dbReference>
<evidence type="ECO:0000313" key="5">
    <source>
        <dbReference type="Proteomes" id="UP000002382"/>
    </source>
</evidence>
<comment type="similarity">
    <text evidence="1 2">Belongs to the metallophosphoesterase superfamily. YfcE family.</text>
</comment>
<protein>
    <recommendedName>
        <fullName evidence="2">Phosphoesterase</fullName>
        <ecNumber evidence="2">3.1.4.-</ecNumber>
    </recommendedName>
</protein>
<dbReference type="STRING" id="521045.Kole_1937"/>
<evidence type="ECO:0000259" key="3">
    <source>
        <dbReference type="Pfam" id="PF12850"/>
    </source>
</evidence>
<feature type="domain" description="Calcineurin-like phosphoesterase" evidence="3">
    <location>
        <begin position="3"/>
        <end position="147"/>
    </location>
</feature>
<dbReference type="NCBIfam" id="TIGR00040">
    <property type="entry name" value="yfcE"/>
    <property type="match status" value="1"/>
</dbReference>
<dbReference type="Pfam" id="PF12850">
    <property type="entry name" value="Metallophos_2"/>
    <property type="match status" value="1"/>
</dbReference>
<evidence type="ECO:0000256" key="1">
    <source>
        <dbReference type="ARBA" id="ARBA00008950"/>
    </source>
</evidence>
<comment type="cofactor">
    <cofactor evidence="2">
        <name>a divalent metal cation</name>
        <dbReference type="ChEBI" id="CHEBI:60240"/>
    </cofactor>
</comment>
<dbReference type="EC" id="3.1.4.-" evidence="2"/>
<dbReference type="EMBL" id="CP001634">
    <property type="protein sequence ID" value="ACR80618.1"/>
    <property type="molecule type" value="Genomic_DNA"/>
</dbReference>
<dbReference type="Proteomes" id="UP000002382">
    <property type="component" value="Chromosome"/>
</dbReference>
<keyword evidence="2" id="KW-0479">Metal-binding</keyword>
<organism evidence="4 5">
    <name type="scientific">Kosmotoga olearia (strain ATCC BAA-1733 / DSM 21960 / TBF 19.5.1)</name>
    <dbReference type="NCBI Taxonomy" id="521045"/>
    <lineage>
        <taxon>Bacteria</taxon>
        <taxon>Thermotogati</taxon>
        <taxon>Thermotogota</taxon>
        <taxon>Thermotogae</taxon>
        <taxon>Kosmotogales</taxon>
        <taxon>Kosmotogaceae</taxon>
        <taxon>Kosmotoga</taxon>
    </lineage>
</organism>
<dbReference type="InterPro" id="IPR041802">
    <property type="entry name" value="MPP_YfcE"/>
</dbReference>
<dbReference type="KEGG" id="kol:Kole_1937"/>
<dbReference type="eggNOG" id="COG0622">
    <property type="taxonomic scope" value="Bacteria"/>
</dbReference>
<dbReference type="CDD" id="cd00841">
    <property type="entry name" value="MPP_YfcE"/>
    <property type="match status" value="1"/>
</dbReference>
<dbReference type="PANTHER" id="PTHR43165">
    <property type="entry name" value="METALLOPHOSPHOESTERASE"/>
    <property type="match status" value="1"/>
</dbReference>
<keyword evidence="5" id="KW-1185">Reference proteome</keyword>
<gene>
    <name evidence="4" type="ordered locus">Kole_1937</name>
</gene>
<dbReference type="RefSeq" id="WP_015869261.1">
    <property type="nucleotide sequence ID" value="NC_012785.1"/>
</dbReference>
<dbReference type="InterPro" id="IPR000979">
    <property type="entry name" value="Phosphodiesterase_MJ0936/Vps29"/>
</dbReference>
<dbReference type="GO" id="GO:0016787">
    <property type="term" value="F:hydrolase activity"/>
    <property type="evidence" value="ECO:0007669"/>
    <property type="project" value="UniProtKB-UniRule"/>
</dbReference>
<name>C5CGU9_KOSOT</name>
<dbReference type="AlphaFoldDB" id="C5CGU9"/>
<dbReference type="PANTHER" id="PTHR43165:SF1">
    <property type="entry name" value="PHOSPHODIESTERASE MJ0936"/>
    <property type="match status" value="1"/>
</dbReference>
<evidence type="ECO:0000256" key="2">
    <source>
        <dbReference type="RuleBase" id="RU362039"/>
    </source>
</evidence>
<dbReference type="HOGENOM" id="CLU_063749_4_0_0"/>
<proteinExistence type="inferred from homology"/>
<dbReference type="InterPro" id="IPR024654">
    <property type="entry name" value="Calcineurin-like_PHP_lpxH"/>
</dbReference>
<dbReference type="GO" id="GO:0046872">
    <property type="term" value="F:metal ion binding"/>
    <property type="evidence" value="ECO:0007669"/>
    <property type="project" value="UniProtKB-KW"/>
</dbReference>
<sequence>MWLVMADSHDNLENLEKAVRIAEERRASVIFHCGDIVSPFAARILAGFSGELYVVFGNNDGEVLGLKSILGDAIRKGPYEVVVSGKKVMLMHEPISFNRLKDLDYVFYGHTHEFDIFEEEKPFILNPGESCGYLSDNATCVLLDEETGEFELVEL</sequence>
<dbReference type="InterPro" id="IPR029052">
    <property type="entry name" value="Metallo-depent_PP-like"/>
</dbReference>
<reference evidence="4 5" key="1">
    <citation type="submission" date="2009-06" db="EMBL/GenBank/DDBJ databases">
        <title>Complete sequence of Thermotogales bacterium TBF 19.5.1.</title>
        <authorList>
            <consortium name="US DOE Joint Genome Institute"/>
            <person name="Lucas S."/>
            <person name="Copeland A."/>
            <person name="Lapidus A."/>
            <person name="Glavina del Rio T."/>
            <person name="Tice H."/>
            <person name="Bruce D."/>
            <person name="Goodwin L."/>
            <person name="Pitluck S."/>
            <person name="Chertkov O."/>
            <person name="Brettin T."/>
            <person name="Detter J.C."/>
            <person name="Han C."/>
            <person name="Schmutz J."/>
            <person name="Larimer F."/>
            <person name="Land M."/>
            <person name="Hauser L."/>
            <person name="Kyrpides N."/>
            <person name="Ovchinnikova G."/>
            <person name="Noll K."/>
        </authorList>
    </citation>
    <scope>NUCLEOTIDE SEQUENCE [LARGE SCALE GENOMIC DNA]</scope>
    <source>
        <strain evidence="5">ATCC BAA-1733 / DSM 21960 / TBF 19.5.1</strain>
    </source>
</reference>
<dbReference type="SUPFAM" id="SSF56300">
    <property type="entry name" value="Metallo-dependent phosphatases"/>
    <property type="match status" value="1"/>
</dbReference>
<accession>C5CGU9</accession>
<dbReference type="Gene3D" id="3.60.21.10">
    <property type="match status" value="1"/>
</dbReference>
<reference evidence="4 5" key="2">
    <citation type="journal article" date="2011" name="J. Bacteriol.">
        <title>Genome Sequence of Kosmotoga olearia Strain TBF 19.5.1, a Thermophilic Bacterium with a Wide Growth Temperature Range, Isolated from the Troll B Oil Platform in the North Sea.</title>
        <authorList>
            <person name="Swithers K.S."/>
            <person name="Dipippo J.L."/>
            <person name="Bruce D.C."/>
            <person name="Detter C."/>
            <person name="Tapia R."/>
            <person name="Han S."/>
            <person name="Goodwin L.A."/>
            <person name="Han J."/>
            <person name="Woyke T."/>
            <person name="Pitluck S."/>
            <person name="Pennacchio L."/>
            <person name="Nolan M."/>
            <person name="Mikhailova N."/>
            <person name="Land M.L."/>
            <person name="Nesbo C.L."/>
            <person name="Gogarten J.P."/>
            <person name="Noll K.M."/>
        </authorList>
    </citation>
    <scope>NUCLEOTIDE SEQUENCE [LARGE SCALE GENOMIC DNA]</scope>
    <source>
        <strain evidence="5">ATCC BAA-1733 / DSM 21960 / TBF 19.5.1</strain>
    </source>
</reference>
<evidence type="ECO:0000313" key="4">
    <source>
        <dbReference type="EMBL" id="ACR80618.1"/>
    </source>
</evidence>